<evidence type="ECO:0000313" key="2">
    <source>
        <dbReference type="EMBL" id="RDX54313.1"/>
    </source>
</evidence>
<evidence type="ECO:0000256" key="1">
    <source>
        <dbReference type="SAM" id="MobiDB-lite"/>
    </source>
</evidence>
<protein>
    <submittedName>
        <fullName evidence="2">Uncharacterized protein</fullName>
    </submittedName>
</protein>
<accession>A0A371DP39</accession>
<keyword evidence="3" id="KW-1185">Reference proteome</keyword>
<proteinExistence type="predicted"/>
<dbReference type="OrthoDB" id="2742801at2759"/>
<reference evidence="2 3" key="1">
    <citation type="journal article" date="2018" name="Biotechnol. Biofuels">
        <title>Integrative visual omics of the white-rot fungus Polyporus brumalis exposes the biotechnological potential of its oxidative enzymes for delignifying raw plant biomass.</title>
        <authorList>
            <person name="Miyauchi S."/>
            <person name="Rancon A."/>
            <person name="Drula E."/>
            <person name="Hage H."/>
            <person name="Chaduli D."/>
            <person name="Favel A."/>
            <person name="Grisel S."/>
            <person name="Henrissat B."/>
            <person name="Herpoel-Gimbert I."/>
            <person name="Ruiz-Duenas F.J."/>
            <person name="Chevret D."/>
            <person name="Hainaut M."/>
            <person name="Lin J."/>
            <person name="Wang M."/>
            <person name="Pangilinan J."/>
            <person name="Lipzen A."/>
            <person name="Lesage-Meessen L."/>
            <person name="Navarro D."/>
            <person name="Riley R."/>
            <person name="Grigoriev I.V."/>
            <person name="Zhou S."/>
            <person name="Raouche S."/>
            <person name="Rosso M.N."/>
        </authorList>
    </citation>
    <scope>NUCLEOTIDE SEQUENCE [LARGE SCALE GENOMIC DNA]</scope>
    <source>
        <strain evidence="2 3">BRFM 1820</strain>
    </source>
</reference>
<feature type="region of interest" description="Disordered" evidence="1">
    <location>
        <begin position="30"/>
        <end position="55"/>
    </location>
</feature>
<organism evidence="2 3">
    <name type="scientific">Lentinus brumalis</name>
    <dbReference type="NCBI Taxonomy" id="2498619"/>
    <lineage>
        <taxon>Eukaryota</taxon>
        <taxon>Fungi</taxon>
        <taxon>Dikarya</taxon>
        <taxon>Basidiomycota</taxon>
        <taxon>Agaricomycotina</taxon>
        <taxon>Agaricomycetes</taxon>
        <taxon>Polyporales</taxon>
        <taxon>Polyporaceae</taxon>
        <taxon>Lentinus</taxon>
    </lineage>
</organism>
<dbReference type="EMBL" id="KZ857385">
    <property type="protein sequence ID" value="RDX54313.1"/>
    <property type="molecule type" value="Genomic_DNA"/>
</dbReference>
<feature type="region of interest" description="Disordered" evidence="1">
    <location>
        <begin position="409"/>
        <end position="497"/>
    </location>
</feature>
<gene>
    <name evidence="2" type="ORF">OH76DRAFT_1341372</name>
</gene>
<name>A0A371DP39_9APHY</name>
<sequence>MPGLAILSPITESEELSSSSPYRARFGYARYPGQRSPIGPPSPYYNARDAGAGPSSETMDDLWIYDCYVSEDATSPAGYPRSPSTPSHNRSISLPVSTANFVPPNNIPLVKEPTPYRPLAQNVPPRPSGSRDTIMDLTENEYNEANLGLPTIDTAVSTSTEFPEYSPLEQEAFSMREVIDQLAAAVDQFDGLEYVLSRASAVDPPPDMDEDTVFWFTEALNLFVSDCTEVALDLMQFSELVEALLMGETERSTLPVRTLPRASFSEQEMQEVLGSAATIQDFEIVEAMAELEAAVPPSPGGQRPVRERPPSLTLSTNDAVLLQAGLQPRSRLQSMGAVGRFTERATSTVSPSSAGRDQTAKKHRAYVIYGNETPVEDNWSAKSIVEFSFGEEAEQAQVRERSLCCVARPRPTSGQTVIPRPLSSPVAFGGRSFTRARPPSLTLDSPRSPSSHSASSSVSSIFSALPRSSFTTSSSPRSSPRQSLTSDKGDKSRFPTSSVKFKKMFSNMLKKKDGTSRAAALPLRPFGRRTAGTGSIDATLSALHLSGMSAESPLAPDRDPFAMSPPPSASLPIQMPPDLPAEQLALSGYSSMFNPLKAASQYPAQPLFGGVGRELESP</sequence>
<feature type="compositionally biased region" description="Low complexity" evidence="1">
    <location>
        <begin position="445"/>
        <end position="486"/>
    </location>
</feature>
<evidence type="ECO:0000313" key="3">
    <source>
        <dbReference type="Proteomes" id="UP000256964"/>
    </source>
</evidence>
<dbReference type="Proteomes" id="UP000256964">
    <property type="component" value="Unassembled WGS sequence"/>
</dbReference>
<dbReference type="AlphaFoldDB" id="A0A371DP39"/>